<evidence type="ECO:0000313" key="10">
    <source>
        <dbReference type="Proteomes" id="UP000426246"/>
    </source>
</evidence>
<keyword evidence="5 6" id="KW-0472">Membrane</keyword>
<feature type="transmembrane region" description="Helical" evidence="6">
    <location>
        <begin position="56"/>
        <end position="72"/>
    </location>
</feature>
<keyword evidence="2" id="KW-1003">Cell membrane</keyword>
<keyword evidence="10" id="KW-1185">Reference proteome</keyword>
<feature type="transmembrane region" description="Helical" evidence="6">
    <location>
        <begin position="122"/>
        <end position="140"/>
    </location>
</feature>
<dbReference type="SUPFAM" id="SSF56524">
    <property type="entry name" value="Oxidoreductase molybdopterin-binding domain"/>
    <property type="match status" value="1"/>
</dbReference>
<dbReference type="GO" id="GO:0005886">
    <property type="term" value="C:plasma membrane"/>
    <property type="evidence" value="ECO:0007669"/>
    <property type="project" value="UniProtKB-SubCell"/>
</dbReference>
<feature type="transmembrane region" description="Helical" evidence="6">
    <location>
        <begin position="22"/>
        <end position="44"/>
    </location>
</feature>
<dbReference type="OrthoDB" id="9778777at2"/>
<protein>
    <submittedName>
        <fullName evidence="9">Oxidoreductase</fullName>
    </submittedName>
</protein>
<evidence type="ECO:0000259" key="8">
    <source>
        <dbReference type="Pfam" id="PF01292"/>
    </source>
</evidence>
<sequence length="422" mass="47649">MSTWKKWLKPPIGKFLVQLHKWNAWVIVLLTISGIVLSIGSIRGDLGAGRVWLKQIHIWAGVLSTILLIIYLPRMRKHLKQLRNKPGQKFNLSVVLFLLVGWIISGIILWQGREFTPRWNTAALAIHDIFTWVGIPYALFHSITRSRWVKEPTKRTIKAEEQIIITENGKIEVIRPVITGKPFYTRREFLRWGVGVGTVIIVGPMFIKWLSSNVLNIGSGDVGGVLTEADGSPLRLAPVPLADSVAVIGGGAEGRFRIYTVTPIPKFHSETWNFYVKGLVDKPLEFNWAQFLELKRKVQVSDFHCVTGWSVYHNTWEGIPLSAMLEMAGVQSKGKFVKFYSGDGVYTDCLSLDVAKGEDIMIAVMHDGKPISADLGGPVRLIVPQMFAYKSVKWLQGIELIEEDHFGYWEVRGYDNDAWVKA</sequence>
<evidence type="ECO:0000256" key="1">
    <source>
        <dbReference type="ARBA" id="ARBA00004651"/>
    </source>
</evidence>
<evidence type="ECO:0000256" key="6">
    <source>
        <dbReference type="SAM" id="Phobius"/>
    </source>
</evidence>
<dbReference type="PANTHER" id="PTHR43032">
    <property type="entry name" value="PROTEIN-METHIONINE-SULFOXIDE REDUCTASE"/>
    <property type="match status" value="1"/>
</dbReference>
<dbReference type="EMBL" id="CP034235">
    <property type="protein sequence ID" value="QGQ98864.1"/>
    <property type="molecule type" value="Genomic_DNA"/>
</dbReference>
<evidence type="ECO:0000256" key="5">
    <source>
        <dbReference type="ARBA" id="ARBA00023136"/>
    </source>
</evidence>
<dbReference type="GO" id="GO:0022904">
    <property type="term" value="P:respiratory electron transport chain"/>
    <property type="evidence" value="ECO:0007669"/>
    <property type="project" value="InterPro"/>
</dbReference>
<dbReference type="Gene3D" id="1.20.950.20">
    <property type="entry name" value="Transmembrane di-heme cytochromes, Chain C"/>
    <property type="match status" value="1"/>
</dbReference>
<dbReference type="InterPro" id="IPR011577">
    <property type="entry name" value="Cyt_b561_bac/Ni-Hgenase"/>
</dbReference>
<evidence type="ECO:0000259" key="7">
    <source>
        <dbReference type="Pfam" id="PF00174"/>
    </source>
</evidence>
<organism evidence="9 10">
    <name type="scientific">Paenibacillus psychroresistens</name>
    <dbReference type="NCBI Taxonomy" id="1778678"/>
    <lineage>
        <taxon>Bacteria</taxon>
        <taxon>Bacillati</taxon>
        <taxon>Bacillota</taxon>
        <taxon>Bacilli</taxon>
        <taxon>Bacillales</taxon>
        <taxon>Paenibacillaceae</taxon>
        <taxon>Paenibacillus</taxon>
    </lineage>
</organism>
<accession>A0A6B8RSS3</accession>
<evidence type="ECO:0000313" key="9">
    <source>
        <dbReference type="EMBL" id="QGQ98864.1"/>
    </source>
</evidence>
<dbReference type="Gene3D" id="3.90.420.10">
    <property type="entry name" value="Oxidoreductase, molybdopterin-binding domain"/>
    <property type="match status" value="1"/>
</dbReference>
<dbReference type="GO" id="GO:0009055">
    <property type="term" value="F:electron transfer activity"/>
    <property type="evidence" value="ECO:0007669"/>
    <property type="project" value="InterPro"/>
</dbReference>
<dbReference type="RefSeq" id="WP_155703969.1">
    <property type="nucleotide sequence ID" value="NZ_CP034235.1"/>
</dbReference>
<feature type="transmembrane region" description="Helical" evidence="6">
    <location>
        <begin position="92"/>
        <end position="110"/>
    </location>
</feature>
<dbReference type="SUPFAM" id="SSF81342">
    <property type="entry name" value="Transmembrane di-heme cytochromes"/>
    <property type="match status" value="1"/>
</dbReference>
<feature type="transmembrane region" description="Helical" evidence="6">
    <location>
        <begin position="189"/>
        <end position="207"/>
    </location>
</feature>
<evidence type="ECO:0000256" key="3">
    <source>
        <dbReference type="ARBA" id="ARBA00022692"/>
    </source>
</evidence>
<gene>
    <name evidence="9" type="ORF">EHS13_30290</name>
</gene>
<feature type="domain" description="Cytochrome b561 bacterial/Ni-hydrogenase" evidence="8">
    <location>
        <begin position="15"/>
        <end position="141"/>
    </location>
</feature>
<evidence type="ECO:0000256" key="4">
    <source>
        <dbReference type="ARBA" id="ARBA00022989"/>
    </source>
</evidence>
<proteinExistence type="predicted"/>
<reference evidence="10" key="1">
    <citation type="submission" date="2018-11" db="EMBL/GenBank/DDBJ databases">
        <title>Complete genome sequence of Paenibacillus sp. ML311-T8.</title>
        <authorList>
            <person name="Nam Y.-D."/>
            <person name="Kang J."/>
            <person name="Chung W.-H."/>
            <person name="Park Y.S."/>
        </authorList>
    </citation>
    <scope>NUCLEOTIDE SEQUENCE [LARGE SCALE GENOMIC DNA]</scope>
    <source>
        <strain evidence="10">ML311-T8</strain>
    </source>
</reference>
<feature type="domain" description="Oxidoreductase molybdopterin-binding" evidence="7">
    <location>
        <begin position="263"/>
        <end position="409"/>
    </location>
</feature>
<dbReference type="Proteomes" id="UP000426246">
    <property type="component" value="Chromosome"/>
</dbReference>
<evidence type="ECO:0000256" key="2">
    <source>
        <dbReference type="ARBA" id="ARBA00022475"/>
    </source>
</evidence>
<dbReference type="KEGG" id="ppsc:EHS13_30290"/>
<keyword evidence="3 6" id="KW-0812">Transmembrane</keyword>
<dbReference type="PANTHER" id="PTHR43032:SF4">
    <property type="entry name" value="OXIDOREDUCTASE MOLYBDOPTERIN-BINDING DOMAIN-CONTAINING PROTEIN"/>
    <property type="match status" value="1"/>
</dbReference>
<keyword evidence="4 6" id="KW-1133">Transmembrane helix</keyword>
<dbReference type="InterPro" id="IPR000572">
    <property type="entry name" value="OxRdtase_Mopterin-bd_dom"/>
</dbReference>
<dbReference type="Pfam" id="PF01292">
    <property type="entry name" value="Ni_hydr_CYTB"/>
    <property type="match status" value="1"/>
</dbReference>
<dbReference type="InterPro" id="IPR016174">
    <property type="entry name" value="Di-haem_cyt_TM"/>
</dbReference>
<dbReference type="AlphaFoldDB" id="A0A6B8RSS3"/>
<comment type="subcellular location">
    <subcellularLocation>
        <location evidence="1">Cell membrane</location>
        <topology evidence="1">Multi-pass membrane protein</topology>
    </subcellularLocation>
</comment>
<dbReference type="Pfam" id="PF00174">
    <property type="entry name" value="Oxidored_molyb"/>
    <property type="match status" value="1"/>
</dbReference>
<name>A0A6B8RSS3_9BACL</name>
<dbReference type="InterPro" id="IPR036374">
    <property type="entry name" value="OxRdtase_Mopterin-bd_sf"/>
</dbReference>